<accession>A0A8S1GNL4</accession>
<dbReference type="OrthoDB" id="5810234at2759"/>
<dbReference type="PANTHER" id="PTHR35373:SF1">
    <property type="entry name" value="SET DOMAIN-CONTAINING PROTEIN"/>
    <property type="match status" value="1"/>
</dbReference>
<proteinExistence type="predicted"/>
<evidence type="ECO:0000313" key="3">
    <source>
        <dbReference type="Proteomes" id="UP000835052"/>
    </source>
</evidence>
<feature type="compositionally biased region" description="Acidic residues" evidence="1">
    <location>
        <begin position="302"/>
        <end position="311"/>
    </location>
</feature>
<dbReference type="PANTHER" id="PTHR35373">
    <property type="entry name" value="PROTEIN CBG16894"/>
    <property type="match status" value="1"/>
</dbReference>
<name>A0A8S1GNL4_9PELO</name>
<dbReference type="Proteomes" id="UP000835052">
    <property type="component" value="Unassembled WGS sequence"/>
</dbReference>
<evidence type="ECO:0000256" key="1">
    <source>
        <dbReference type="SAM" id="MobiDB-lite"/>
    </source>
</evidence>
<protein>
    <submittedName>
        <fullName evidence="2">Uncharacterized protein</fullName>
    </submittedName>
</protein>
<evidence type="ECO:0000313" key="2">
    <source>
        <dbReference type="EMBL" id="CAD6185167.1"/>
    </source>
</evidence>
<feature type="compositionally biased region" description="Low complexity" evidence="1">
    <location>
        <begin position="110"/>
        <end position="122"/>
    </location>
</feature>
<feature type="region of interest" description="Disordered" evidence="1">
    <location>
        <begin position="107"/>
        <end position="133"/>
    </location>
</feature>
<organism evidence="2 3">
    <name type="scientific">Caenorhabditis auriculariae</name>
    <dbReference type="NCBI Taxonomy" id="2777116"/>
    <lineage>
        <taxon>Eukaryota</taxon>
        <taxon>Metazoa</taxon>
        <taxon>Ecdysozoa</taxon>
        <taxon>Nematoda</taxon>
        <taxon>Chromadorea</taxon>
        <taxon>Rhabditida</taxon>
        <taxon>Rhabditina</taxon>
        <taxon>Rhabditomorpha</taxon>
        <taxon>Rhabditoidea</taxon>
        <taxon>Rhabditidae</taxon>
        <taxon>Peloderinae</taxon>
        <taxon>Caenorhabditis</taxon>
    </lineage>
</organism>
<sequence>MGLARGGNKCERQPDPTYSDVTAFLRGLLRAAVTRCLFTVSCSPTFICTPSLLPSLSSPRQCCNFCHNQSHYAMELGVLETKGQIGVRCKLLMNILRRAFSFRDKRNAPESSSTTTSIELTEPSAKRRVSSLAGSDIASTSRESFNLVPDAPSVYEDPFVAVTADGCVHVKYYYTYNPRTEFRMEDVHLPHMKKLRRTVRICQLRTIFYASPMESRDSQTCKTWGMSRNDVWWASHLNRQEEGNLYSNVVLDDGTTIRAGFTVINLDAFAESLQYLGLSQEVPFQHGLPSPPFNLMQIPFIDEEPELESEEQAGPSRISSPASTSSVRT</sequence>
<gene>
    <name evidence="2" type="ORF">CAUJ_LOCUS1086</name>
</gene>
<reference evidence="2" key="1">
    <citation type="submission" date="2020-10" db="EMBL/GenBank/DDBJ databases">
        <authorList>
            <person name="Kikuchi T."/>
        </authorList>
    </citation>
    <scope>NUCLEOTIDE SEQUENCE</scope>
    <source>
        <strain evidence="2">NKZ352</strain>
    </source>
</reference>
<feature type="compositionally biased region" description="Low complexity" evidence="1">
    <location>
        <begin position="316"/>
        <end position="329"/>
    </location>
</feature>
<comment type="caution">
    <text evidence="2">The sequence shown here is derived from an EMBL/GenBank/DDBJ whole genome shotgun (WGS) entry which is preliminary data.</text>
</comment>
<dbReference type="AlphaFoldDB" id="A0A8S1GNL4"/>
<keyword evidence="3" id="KW-1185">Reference proteome</keyword>
<feature type="region of interest" description="Disordered" evidence="1">
    <location>
        <begin position="302"/>
        <end position="329"/>
    </location>
</feature>
<dbReference type="EMBL" id="CAJGYM010000002">
    <property type="protein sequence ID" value="CAD6185167.1"/>
    <property type="molecule type" value="Genomic_DNA"/>
</dbReference>